<organism evidence="2 3">
    <name type="scientific">Macleaya cordata</name>
    <name type="common">Five-seeded plume-poppy</name>
    <name type="synonym">Bocconia cordata</name>
    <dbReference type="NCBI Taxonomy" id="56857"/>
    <lineage>
        <taxon>Eukaryota</taxon>
        <taxon>Viridiplantae</taxon>
        <taxon>Streptophyta</taxon>
        <taxon>Embryophyta</taxon>
        <taxon>Tracheophyta</taxon>
        <taxon>Spermatophyta</taxon>
        <taxon>Magnoliopsida</taxon>
        <taxon>Ranunculales</taxon>
        <taxon>Papaveraceae</taxon>
        <taxon>Papaveroideae</taxon>
        <taxon>Macleaya</taxon>
    </lineage>
</organism>
<reference evidence="2 3" key="1">
    <citation type="journal article" date="2017" name="Mol. Plant">
        <title>The Genome of Medicinal Plant Macleaya cordata Provides New Insights into Benzylisoquinoline Alkaloids Metabolism.</title>
        <authorList>
            <person name="Liu X."/>
            <person name="Liu Y."/>
            <person name="Huang P."/>
            <person name="Ma Y."/>
            <person name="Qing Z."/>
            <person name="Tang Q."/>
            <person name="Cao H."/>
            <person name="Cheng P."/>
            <person name="Zheng Y."/>
            <person name="Yuan Z."/>
            <person name="Zhou Y."/>
            <person name="Liu J."/>
            <person name="Tang Z."/>
            <person name="Zhuo Y."/>
            <person name="Zhang Y."/>
            <person name="Yu L."/>
            <person name="Huang J."/>
            <person name="Yang P."/>
            <person name="Peng Q."/>
            <person name="Zhang J."/>
            <person name="Jiang W."/>
            <person name="Zhang Z."/>
            <person name="Lin K."/>
            <person name="Ro D.K."/>
            <person name="Chen X."/>
            <person name="Xiong X."/>
            <person name="Shang Y."/>
            <person name="Huang S."/>
            <person name="Zeng J."/>
        </authorList>
    </citation>
    <scope>NUCLEOTIDE SEQUENCE [LARGE SCALE GENOMIC DNA]</scope>
    <source>
        <strain evidence="3">cv. BLH2017</strain>
        <tissue evidence="2">Root</tissue>
    </source>
</reference>
<dbReference type="OrthoDB" id="774437at2759"/>
<dbReference type="PANTHER" id="PTHR33472">
    <property type="entry name" value="OS01G0106600 PROTEIN"/>
    <property type="match status" value="1"/>
</dbReference>
<dbReference type="STRING" id="56857.A0A200RB49"/>
<dbReference type="InParanoid" id="A0A200RB49"/>
<evidence type="ECO:0000313" key="3">
    <source>
        <dbReference type="Proteomes" id="UP000195402"/>
    </source>
</evidence>
<comment type="caution">
    <text evidence="2">The sequence shown here is derived from an EMBL/GenBank/DDBJ whole genome shotgun (WGS) entry which is preliminary data.</text>
</comment>
<dbReference type="FunCoup" id="A0A200RB49">
    <property type="interactions" value="446"/>
</dbReference>
<keyword evidence="3" id="KW-1185">Reference proteome</keyword>
<proteinExistence type="predicted"/>
<feature type="region of interest" description="Disordered" evidence="1">
    <location>
        <begin position="1"/>
        <end position="56"/>
    </location>
</feature>
<dbReference type="OMA" id="RQQHFDH"/>
<feature type="region of interest" description="Disordered" evidence="1">
    <location>
        <begin position="130"/>
        <end position="173"/>
    </location>
</feature>
<sequence>MVPEPTNPKKSSHSTDQQRQLDREVREMLSTLTHRLTDLHHHSSKSDSIQVGEDEEEHGVRIITLAGSNTGATMKAAEWDEKSSFGISSSSSLDQEGMTAYANSNFQAINNSIMLGGSYSCKDPGIHMETSDYVEQHEHHNKPILKHGKKGKRKEKRDSHSTQDEISTDSDHE</sequence>
<name>A0A200RB49_MACCD</name>
<feature type="compositionally biased region" description="Basic and acidic residues" evidence="1">
    <location>
        <begin position="35"/>
        <end position="45"/>
    </location>
</feature>
<dbReference type="PANTHER" id="PTHR33472:SF28">
    <property type="entry name" value="BROMO AND FHA DOMAIN-CONTAINING PROTEIN DDB_G0267958"/>
    <property type="match status" value="1"/>
</dbReference>
<feature type="compositionally biased region" description="Basic and acidic residues" evidence="1">
    <location>
        <begin position="156"/>
        <end position="173"/>
    </location>
</feature>
<evidence type="ECO:0000256" key="1">
    <source>
        <dbReference type="SAM" id="MobiDB-lite"/>
    </source>
</evidence>
<accession>A0A200RB49</accession>
<dbReference type="AlphaFoldDB" id="A0A200RB49"/>
<protein>
    <submittedName>
        <fullName evidence="2">Uncharacterized protein</fullName>
    </submittedName>
</protein>
<feature type="compositionally biased region" description="Basic residues" evidence="1">
    <location>
        <begin position="139"/>
        <end position="155"/>
    </location>
</feature>
<gene>
    <name evidence="2" type="ORF">BVC80_237g38</name>
</gene>
<dbReference type="Proteomes" id="UP000195402">
    <property type="component" value="Unassembled WGS sequence"/>
</dbReference>
<dbReference type="EMBL" id="MVGT01000164">
    <property type="protein sequence ID" value="OVA19938.1"/>
    <property type="molecule type" value="Genomic_DNA"/>
</dbReference>
<evidence type="ECO:0000313" key="2">
    <source>
        <dbReference type="EMBL" id="OVA19938.1"/>
    </source>
</evidence>